<feature type="transmembrane region" description="Helical" evidence="6">
    <location>
        <begin position="187"/>
        <end position="209"/>
    </location>
</feature>
<dbReference type="InterPro" id="IPR003945">
    <property type="entry name" value="NU5C-like"/>
</dbReference>
<feature type="transmembrane region" description="Helical" evidence="6">
    <location>
        <begin position="574"/>
        <end position="597"/>
    </location>
</feature>
<feature type="transmembrane region" description="Helical" evidence="6">
    <location>
        <begin position="284"/>
        <end position="301"/>
    </location>
</feature>
<keyword evidence="2 5" id="KW-0812">Transmembrane</keyword>
<dbReference type="PANTHER" id="PTHR42829:SF2">
    <property type="entry name" value="NADH-UBIQUINONE OXIDOREDUCTASE CHAIN 5"/>
    <property type="match status" value="1"/>
</dbReference>
<evidence type="ECO:0000256" key="3">
    <source>
        <dbReference type="ARBA" id="ARBA00022989"/>
    </source>
</evidence>
<proteinExistence type="predicted"/>
<feature type="transmembrane region" description="Helical" evidence="6">
    <location>
        <begin position="313"/>
        <end position="333"/>
    </location>
</feature>
<dbReference type="GO" id="GO:0015990">
    <property type="term" value="P:electron transport coupled proton transport"/>
    <property type="evidence" value="ECO:0007669"/>
    <property type="project" value="TreeGrafter"/>
</dbReference>
<feature type="transmembrane region" description="Helical" evidence="6">
    <location>
        <begin position="512"/>
        <end position="533"/>
    </location>
</feature>
<dbReference type="Proteomes" id="UP000321532">
    <property type="component" value="Unassembled WGS sequence"/>
</dbReference>
<reference evidence="9 10" key="1">
    <citation type="submission" date="2019-07" db="EMBL/GenBank/DDBJ databases">
        <title>Whole genome shotgun sequence of Adhaeribacter aerolatus NBRC 106133.</title>
        <authorList>
            <person name="Hosoyama A."/>
            <person name="Uohara A."/>
            <person name="Ohji S."/>
            <person name="Ichikawa N."/>
        </authorList>
    </citation>
    <scope>NUCLEOTIDE SEQUENCE [LARGE SCALE GENOMIC DNA]</scope>
    <source>
        <strain evidence="9 10">NBRC 106133</strain>
    </source>
</reference>
<dbReference type="InterPro" id="IPR001516">
    <property type="entry name" value="Proton_antipo_N"/>
</dbReference>
<feature type="domain" description="NADH:quinone oxidoreductase/Mrp antiporter transmembrane" evidence="7">
    <location>
        <begin position="150"/>
        <end position="453"/>
    </location>
</feature>
<dbReference type="NCBIfam" id="TIGR01974">
    <property type="entry name" value="NDH_I_L"/>
    <property type="match status" value="1"/>
</dbReference>
<feature type="transmembrane region" description="Helical" evidence="6">
    <location>
        <begin position="415"/>
        <end position="436"/>
    </location>
</feature>
<feature type="transmembrane region" description="Helical" evidence="6">
    <location>
        <begin position="155"/>
        <end position="175"/>
    </location>
</feature>
<dbReference type="InterPro" id="IPR018393">
    <property type="entry name" value="NADHpl_OxRdtase_5_subgr"/>
</dbReference>
<evidence type="ECO:0000256" key="5">
    <source>
        <dbReference type="RuleBase" id="RU000320"/>
    </source>
</evidence>
<feature type="transmembrane region" description="Helical" evidence="6">
    <location>
        <begin position="340"/>
        <end position="360"/>
    </location>
</feature>
<dbReference type="Gene3D" id="1.20.5.2700">
    <property type="match status" value="2"/>
</dbReference>
<dbReference type="InterPro" id="IPR001750">
    <property type="entry name" value="ND/Mrp_TM"/>
</dbReference>
<feature type="transmembrane region" description="Helical" evidence="6">
    <location>
        <begin position="242"/>
        <end position="263"/>
    </location>
</feature>
<dbReference type="EMBL" id="BJYS01000056">
    <property type="protein sequence ID" value="GEO07273.1"/>
    <property type="molecule type" value="Genomic_DNA"/>
</dbReference>
<name>A0A512B5M7_9BACT</name>
<evidence type="ECO:0000313" key="10">
    <source>
        <dbReference type="Proteomes" id="UP000321532"/>
    </source>
</evidence>
<accession>A0A512B5M7</accession>
<evidence type="ECO:0000259" key="7">
    <source>
        <dbReference type="Pfam" id="PF00361"/>
    </source>
</evidence>
<feature type="transmembrane region" description="Helical" evidence="6">
    <location>
        <begin position="16"/>
        <end position="36"/>
    </location>
</feature>
<keyword evidence="3 6" id="KW-1133">Transmembrane helix</keyword>
<protein>
    <submittedName>
        <fullName evidence="9">NADH-quinone oxidoreductase subunit L</fullName>
    </submittedName>
</protein>
<keyword evidence="10" id="KW-1185">Reference proteome</keyword>
<sequence>MNQVAAPLLTPEQNSLALWALLVLVLPLIAGGLLLLFGKKLTRQGDWLAIAATGLAFFLSLYLFFQVWEKQAVHVTWPWFQLATGNTSIISFTTGVYLDNLAVLMLVIVTFISLLVQVFSVIYMHGEWRYHHYFGYLGIFTFSMLGIVLSDNLLLLFIFWELVGFSSYLLIGFWYEKDAAVLAGKKAFLFNRVGDIGFLFGIFLLYTYFHTFDLILLKNAIASGVNQGNNFLFPAITGQADAITLSYTWLTLAGLGIFCGCVGKSAQFPLQVWLPDAMEGPTPVSSLIHAATMVAAGVYLLSRCFPFFTEDALLVIAIIGGLTALLGALAATAQYDIKKILAFSTISQLGYMVMGMGVGAHDASLLHLVTHAFFKASLFLNAGIVIHAMHHAAHEFSDEHSDVQDIRNMGGFRKILPFTFYAYIPAAAALVGLPLFSGFLSKDAILTGAWGWAGFKSQNGNLLYYVIPVFAFGSVLLTGFYMAKHCFYIFFGESKLYKEPELLRENKTAEASGLLLVPVAILAVLSLAFFFSLNPFNYAGSWVMQGVSWQKLLMEQPGLSGGLLPAITTYLHEASYISLATAILSILLAVVGIWLGWLSYKKAVAAGGLSTITAPTSGFSRLAYRHFYLDAFYEKVIINPFMRLSGGAAAFDKNFIDYSLNTFAKIMVVLAKLIGWVDRWLVDGTVHLLVKVAGVTGKLGRFMQNGKVQSYYIFSLLGLILLFLYILAF</sequence>
<gene>
    <name evidence="9" type="primary">ndhF</name>
    <name evidence="9" type="ORF">AAE02nite_49370</name>
</gene>
<feature type="transmembrane region" description="Helical" evidence="6">
    <location>
        <begin position="711"/>
        <end position="728"/>
    </location>
</feature>
<organism evidence="9 10">
    <name type="scientific">Adhaeribacter aerolatus</name>
    <dbReference type="NCBI Taxonomy" id="670289"/>
    <lineage>
        <taxon>Bacteria</taxon>
        <taxon>Pseudomonadati</taxon>
        <taxon>Bacteroidota</taxon>
        <taxon>Cytophagia</taxon>
        <taxon>Cytophagales</taxon>
        <taxon>Hymenobacteraceae</taxon>
        <taxon>Adhaeribacter</taxon>
    </lineage>
</organism>
<evidence type="ECO:0000313" key="9">
    <source>
        <dbReference type="EMBL" id="GEO07273.1"/>
    </source>
</evidence>
<dbReference type="GO" id="GO:0042773">
    <property type="term" value="P:ATP synthesis coupled electron transport"/>
    <property type="evidence" value="ECO:0007669"/>
    <property type="project" value="InterPro"/>
</dbReference>
<feature type="transmembrane region" description="Helical" evidence="6">
    <location>
        <begin position="130"/>
        <end position="149"/>
    </location>
</feature>
<dbReference type="Pfam" id="PF00361">
    <property type="entry name" value="Proton_antipo_M"/>
    <property type="match status" value="1"/>
</dbReference>
<dbReference type="PRINTS" id="PR01434">
    <property type="entry name" value="NADHDHGNASE5"/>
</dbReference>
<comment type="caution">
    <text evidence="9">The sequence shown here is derived from an EMBL/GenBank/DDBJ whole genome shotgun (WGS) entry which is preliminary data.</text>
</comment>
<feature type="transmembrane region" description="Helical" evidence="6">
    <location>
        <begin position="48"/>
        <end position="68"/>
    </location>
</feature>
<dbReference type="GO" id="GO:0003954">
    <property type="term" value="F:NADH dehydrogenase activity"/>
    <property type="evidence" value="ECO:0007669"/>
    <property type="project" value="TreeGrafter"/>
</dbReference>
<feature type="transmembrane region" description="Helical" evidence="6">
    <location>
        <begin position="101"/>
        <end position="123"/>
    </location>
</feature>
<feature type="domain" description="NADH-Ubiquinone oxidoreductase (complex I) chain 5 N-terminal" evidence="8">
    <location>
        <begin position="90"/>
        <end position="134"/>
    </location>
</feature>
<dbReference type="RefSeq" id="WP_246151245.1">
    <property type="nucleotide sequence ID" value="NZ_BJYS01000056.1"/>
</dbReference>
<comment type="subcellular location">
    <subcellularLocation>
        <location evidence="1">Endomembrane system</location>
        <topology evidence="1">Multi-pass membrane protein</topology>
    </subcellularLocation>
    <subcellularLocation>
        <location evidence="5">Membrane</location>
        <topology evidence="5">Multi-pass membrane protein</topology>
    </subcellularLocation>
</comment>
<dbReference type="GO" id="GO:0008137">
    <property type="term" value="F:NADH dehydrogenase (ubiquinone) activity"/>
    <property type="evidence" value="ECO:0007669"/>
    <property type="project" value="InterPro"/>
</dbReference>
<evidence type="ECO:0000256" key="6">
    <source>
        <dbReference type="SAM" id="Phobius"/>
    </source>
</evidence>
<feature type="transmembrane region" description="Helical" evidence="6">
    <location>
        <begin position="462"/>
        <end position="491"/>
    </location>
</feature>
<keyword evidence="4 6" id="KW-0472">Membrane</keyword>
<evidence type="ECO:0000259" key="8">
    <source>
        <dbReference type="Pfam" id="PF00662"/>
    </source>
</evidence>
<dbReference type="Pfam" id="PF00662">
    <property type="entry name" value="Proton_antipo_N"/>
    <property type="match status" value="1"/>
</dbReference>
<feature type="transmembrane region" description="Helical" evidence="6">
    <location>
        <begin position="372"/>
        <end position="394"/>
    </location>
</feature>
<evidence type="ECO:0000256" key="1">
    <source>
        <dbReference type="ARBA" id="ARBA00004127"/>
    </source>
</evidence>
<dbReference type="AlphaFoldDB" id="A0A512B5M7"/>
<dbReference type="GO" id="GO:0012505">
    <property type="term" value="C:endomembrane system"/>
    <property type="evidence" value="ECO:0007669"/>
    <property type="project" value="UniProtKB-SubCell"/>
</dbReference>
<dbReference type="PANTHER" id="PTHR42829">
    <property type="entry name" value="NADH-UBIQUINONE OXIDOREDUCTASE CHAIN 5"/>
    <property type="match status" value="1"/>
</dbReference>
<dbReference type="GO" id="GO:0016020">
    <property type="term" value="C:membrane"/>
    <property type="evidence" value="ECO:0007669"/>
    <property type="project" value="UniProtKB-SubCell"/>
</dbReference>
<evidence type="ECO:0000256" key="2">
    <source>
        <dbReference type="ARBA" id="ARBA00022692"/>
    </source>
</evidence>
<evidence type="ECO:0000256" key="4">
    <source>
        <dbReference type="ARBA" id="ARBA00023136"/>
    </source>
</evidence>